<keyword evidence="7 10" id="KW-1133">Transmembrane helix</keyword>
<evidence type="ECO:0000256" key="6">
    <source>
        <dbReference type="ARBA" id="ARBA00022927"/>
    </source>
</evidence>
<reference evidence="12" key="1">
    <citation type="journal article" date="2018" name="MSphere">
        <title>Fusobacterium Genomics Using MinION and Illumina Sequencing Enables Genome Completion and Correction.</title>
        <authorList>
            <person name="Todd S.M."/>
            <person name="Settlage R.E."/>
            <person name="Lahmers K.K."/>
            <person name="Slade D.J."/>
        </authorList>
    </citation>
    <scope>NUCLEOTIDE SEQUENCE [LARGE SCALE GENOMIC DNA]</scope>
    <source>
        <strain evidence="12">ATCC 27725</strain>
    </source>
</reference>
<evidence type="ECO:0000313" key="12">
    <source>
        <dbReference type="Proteomes" id="UP000241238"/>
    </source>
</evidence>
<name>A0ABM6U394_FUSVA</name>
<organism evidence="11 12">
    <name type="scientific">Fusobacterium varium ATCC 27725</name>
    <dbReference type="NCBI Taxonomy" id="469618"/>
    <lineage>
        <taxon>Bacteria</taxon>
        <taxon>Fusobacteriati</taxon>
        <taxon>Fusobacteriota</taxon>
        <taxon>Fusobacteriia</taxon>
        <taxon>Fusobacteriales</taxon>
        <taxon>Fusobacteriaceae</taxon>
        <taxon>Fusobacterium</taxon>
    </lineage>
</organism>
<dbReference type="RefSeq" id="WP_005952336.1">
    <property type="nucleotide sequence ID" value="NZ_CP028103.1"/>
</dbReference>
<comment type="similarity">
    <text evidence="2">Belongs to the YajC family.</text>
</comment>
<evidence type="ECO:0000256" key="4">
    <source>
        <dbReference type="ARBA" id="ARBA00022475"/>
    </source>
</evidence>
<keyword evidence="4" id="KW-1003">Cell membrane</keyword>
<keyword evidence="6" id="KW-0653">Protein transport</keyword>
<dbReference type="Pfam" id="PF02699">
    <property type="entry name" value="YajC"/>
    <property type="match status" value="1"/>
</dbReference>
<dbReference type="InterPro" id="IPR003849">
    <property type="entry name" value="Preprotein_translocase_YajC"/>
</dbReference>
<sequence length="91" mass="10156">MEQLLGLGKYSGMILTFVVWIAVFYFLLILPNKKKQKKQKEMMDSLKEGSEVVTVGGIKGTIVSVSEDYVEVRVDKGVKITFTKGAISRVL</sequence>
<evidence type="ECO:0000256" key="5">
    <source>
        <dbReference type="ARBA" id="ARBA00022692"/>
    </source>
</evidence>
<proteinExistence type="inferred from homology"/>
<keyword evidence="3" id="KW-0813">Transport</keyword>
<dbReference type="PRINTS" id="PR01853">
    <property type="entry name" value="YAJCTRNLCASE"/>
</dbReference>
<dbReference type="GeneID" id="77467520"/>
<gene>
    <name evidence="11" type="primary">yajC</name>
    <name evidence="11" type="ORF">C4N18_05900</name>
</gene>
<evidence type="ECO:0000256" key="9">
    <source>
        <dbReference type="ARBA" id="ARBA00023136"/>
    </source>
</evidence>
<protein>
    <submittedName>
        <fullName evidence="11">Preprotein translocase subunit YajC</fullName>
    </submittedName>
</protein>
<keyword evidence="8" id="KW-0811">Translocation</keyword>
<evidence type="ECO:0000256" key="10">
    <source>
        <dbReference type="SAM" id="Phobius"/>
    </source>
</evidence>
<evidence type="ECO:0000256" key="8">
    <source>
        <dbReference type="ARBA" id="ARBA00023010"/>
    </source>
</evidence>
<accession>A0ABM6U394</accession>
<evidence type="ECO:0000256" key="1">
    <source>
        <dbReference type="ARBA" id="ARBA00004162"/>
    </source>
</evidence>
<feature type="transmembrane region" description="Helical" evidence="10">
    <location>
        <begin position="12"/>
        <end position="30"/>
    </location>
</feature>
<dbReference type="NCBIfam" id="TIGR00739">
    <property type="entry name" value="yajC"/>
    <property type="match status" value="1"/>
</dbReference>
<dbReference type="PANTHER" id="PTHR33909">
    <property type="entry name" value="SEC TRANSLOCON ACCESSORY COMPLEX SUBUNIT YAJC"/>
    <property type="match status" value="1"/>
</dbReference>
<keyword evidence="12" id="KW-1185">Reference proteome</keyword>
<evidence type="ECO:0000256" key="7">
    <source>
        <dbReference type="ARBA" id="ARBA00022989"/>
    </source>
</evidence>
<dbReference type="SMART" id="SM01323">
    <property type="entry name" value="YajC"/>
    <property type="match status" value="1"/>
</dbReference>
<evidence type="ECO:0000256" key="2">
    <source>
        <dbReference type="ARBA" id="ARBA00006742"/>
    </source>
</evidence>
<comment type="subcellular location">
    <subcellularLocation>
        <location evidence="1">Cell membrane</location>
        <topology evidence="1">Single-pass membrane protein</topology>
    </subcellularLocation>
</comment>
<dbReference type="Proteomes" id="UP000241238">
    <property type="component" value="Chromosome"/>
</dbReference>
<dbReference type="EMBL" id="CP028103">
    <property type="protein sequence ID" value="AVQ30769.1"/>
    <property type="molecule type" value="Genomic_DNA"/>
</dbReference>
<keyword evidence="9 10" id="KW-0472">Membrane</keyword>
<evidence type="ECO:0000313" key="11">
    <source>
        <dbReference type="EMBL" id="AVQ30769.1"/>
    </source>
</evidence>
<evidence type="ECO:0000256" key="3">
    <source>
        <dbReference type="ARBA" id="ARBA00022448"/>
    </source>
</evidence>
<keyword evidence="5 10" id="KW-0812">Transmembrane</keyword>
<dbReference type="PANTHER" id="PTHR33909:SF1">
    <property type="entry name" value="SEC TRANSLOCON ACCESSORY COMPLEX SUBUNIT YAJC"/>
    <property type="match status" value="1"/>
</dbReference>